<evidence type="ECO:0000313" key="2">
    <source>
        <dbReference type="Proteomes" id="UP000030653"/>
    </source>
</evidence>
<name>M5FZN3_DACPD</name>
<accession>M5FZN3</accession>
<protein>
    <submittedName>
        <fullName evidence="1">Uncharacterized protein</fullName>
    </submittedName>
</protein>
<organism evidence="1 2">
    <name type="scientific">Dacryopinax primogenitus (strain DJM 731)</name>
    <name type="common">Brown rot fungus</name>
    <dbReference type="NCBI Taxonomy" id="1858805"/>
    <lineage>
        <taxon>Eukaryota</taxon>
        <taxon>Fungi</taxon>
        <taxon>Dikarya</taxon>
        <taxon>Basidiomycota</taxon>
        <taxon>Agaricomycotina</taxon>
        <taxon>Dacrymycetes</taxon>
        <taxon>Dacrymycetales</taxon>
        <taxon>Dacrymycetaceae</taxon>
        <taxon>Dacryopinax</taxon>
    </lineage>
</organism>
<dbReference type="RefSeq" id="XP_040623865.1">
    <property type="nucleotide sequence ID" value="XM_040774147.1"/>
</dbReference>
<dbReference type="HOGENOM" id="CLU_2704752_0_0_1"/>
<dbReference type="Proteomes" id="UP000030653">
    <property type="component" value="Unassembled WGS sequence"/>
</dbReference>
<evidence type="ECO:0000313" key="1">
    <source>
        <dbReference type="EMBL" id="EJT96967.1"/>
    </source>
</evidence>
<gene>
    <name evidence="1" type="ORF">DACRYDRAFT_25405</name>
</gene>
<dbReference type="GeneID" id="63689209"/>
<keyword evidence="2" id="KW-1185">Reference proteome</keyword>
<proteinExistence type="predicted"/>
<reference evidence="1 2" key="1">
    <citation type="journal article" date="2012" name="Science">
        <title>The Paleozoic origin of enzymatic lignin decomposition reconstructed from 31 fungal genomes.</title>
        <authorList>
            <person name="Floudas D."/>
            <person name="Binder M."/>
            <person name="Riley R."/>
            <person name="Barry K."/>
            <person name="Blanchette R.A."/>
            <person name="Henrissat B."/>
            <person name="Martinez A.T."/>
            <person name="Otillar R."/>
            <person name="Spatafora J.W."/>
            <person name="Yadav J.S."/>
            <person name="Aerts A."/>
            <person name="Benoit I."/>
            <person name="Boyd A."/>
            <person name="Carlson A."/>
            <person name="Copeland A."/>
            <person name="Coutinho P.M."/>
            <person name="de Vries R.P."/>
            <person name="Ferreira P."/>
            <person name="Findley K."/>
            <person name="Foster B."/>
            <person name="Gaskell J."/>
            <person name="Glotzer D."/>
            <person name="Gorecki P."/>
            <person name="Heitman J."/>
            <person name="Hesse C."/>
            <person name="Hori C."/>
            <person name="Igarashi K."/>
            <person name="Jurgens J.A."/>
            <person name="Kallen N."/>
            <person name="Kersten P."/>
            <person name="Kohler A."/>
            <person name="Kuees U."/>
            <person name="Kumar T.K.A."/>
            <person name="Kuo A."/>
            <person name="LaButti K."/>
            <person name="Larrondo L.F."/>
            <person name="Lindquist E."/>
            <person name="Ling A."/>
            <person name="Lombard V."/>
            <person name="Lucas S."/>
            <person name="Lundell T."/>
            <person name="Martin R."/>
            <person name="McLaughlin D.J."/>
            <person name="Morgenstern I."/>
            <person name="Morin E."/>
            <person name="Murat C."/>
            <person name="Nagy L.G."/>
            <person name="Nolan M."/>
            <person name="Ohm R.A."/>
            <person name="Patyshakuliyeva A."/>
            <person name="Rokas A."/>
            <person name="Ruiz-Duenas F.J."/>
            <person name="Sabat G."/>
            <person name="Salamov A."/>
            <person name="Samejima M."/>
            <person name="Schmutz J."/>
            <person name="Slot J.C."/>
            <person name="St John F."/>
            <person name="Stenlid J."/>
            <person name="Sun H."/>
            <person name="Sun S."/>
            <person name="Syed K."/>
            <person name="Tsang A."/>
            <person name="Wiebenga A."/>
            <person name="Young D."/>
            <person name="Pisabarro A."/>
            <person name="Eastwood D.C."/>
            <person name="Martin F."/>
            <person name="Cullen D."/>
            <person name="Grigoriev I.V."/>
            <person name="Hibbett D.S."/>
        </authorList>
    </citation>
    <scope>NUCLEOTIDE SEQUENCE [LARGE SCALE GENOMIC DNA]</scope>
    <source>
        <strain evidence="1 2">DJM-731 SS1</strain>
    </source>
</reference>
<dbReference type="EMBL" id="JH795879">
    <property type="protein sequence ID" value="EJT96967.1"/>
    <property type="molecule type" value="Genomic_DNA"/>
</dbReference>
<sequence length="73" mass="8332">MLCNVDCWQTATTTRRELLRRIYCNPDFITCCEHLFFASSCKGIDKEAPIPPSQKRVPASCTWSTPSSIVQDY</sequence>
<dbReference type="AlphaFoldDB" id="M5FZN3"/>